<evidence type="ECO:0000313" key="7">
    <source>
        <dbReference type="EMBL" id="MST32353.1"/>
    </source>
</evidence>
<name>A0ABW9QS80_9ACTN</name>
<keyword evidence="4 6" id="KW-1133">Transmembrane helix</keyword>
<feature type="transmembrane region" description="Helical" evidence="6">
    <location>
        <begin position="312"/>
        <end position="338"/>
    </location>
</feature>
<feature type="transmembrane region" description="Helical" evidence="6">
    <location>
        <begin position="68"/>
        <end position="89"/>
    </location>
</feature>
<keyword evidence="5 6" id="KW-0472">Membrane</keyword>
<proteinExistence type="predicted"/>
<dbReference type="Pfam" id="PF13520">
    <property type="entry name" value="AA_permease_2"/>
    <property type="match status" value="1"/>
</dbReference>
<feature type="transmembrane region" description="Helical" evidence="6">
    <location>
        <begin position="424"/>
        <end position="442"/>
    </location>
</feature>
<feature type="transmembrane region" description="Helical" evidence="6">
    <location>
        <begin position="178"/>
        <end position="200"/>
    </location>
</feature>
<feature type="transmembrane region" description="Helical" evidence="6">
    <location>
        <begin position="359"/>
        <end position="378"/>
    </location>
</feature>
<evidence type="ECO:0000256" key="6">
    <source>
        <dbReference type="SAM" id="Phobius"/>
    </source>
</evidence>
<sequence length="492" mass="52233">MERVSKGDPRRPDASGDEQRLAELGYRQELPRVLHLWTNWAVGFAFISPIVGLYTIVALGATTAGPPWVWSLPVVVGGQFLVALVYARLAAHWPIAGGIYQWSRRLLGGAFGWWAGWTYLWALVVVLATTAYAGGGFLGQLLGVRTRSAWSHLLLALVVMVAFTAINAVGLDLLKYTVNVGIACELIASVGIGITLVVFFRHQPVGELVRAPHLPGNGPYLPAFLGAVAFTGWAILGFDACGGLSEETHDAGRQVPRATLMSIATVGTVMAISALGLTLATRDPAAVTAGRVADPVSAAVVGAFGPWVERPFLAVVVIGFVACGIAEQATLVRVIYSLSRDGMLPLSRLWRRVSSRNQSPTAAVLLSGALATAAFLYAKVLTVLVDFATGAYYVGFLFPIVAVVVVVVRDRQSLPPTIGRRTQLIAVAALVWLVAELVNIAWPRQPGLPWYEDYAVVVGSGALGVVGLLYFLGRHPHRVAAGRPAADLPPAG</sequence>
<feature type="non-terminal residue" evidence="7">
    <location>
        <position position="492"/>
    </location>
</feature>
<feature type="transmembrane region" description="Helical" evidence="6">
    <location>
        <begin position="220"/>
        <end position="238"/>
    </location>
</feature>
<evidence type="ECO:0000256" key="2">
    <source>
        <dbReference type="ARBA" id="ARBA00022448"/>
    </source>
</evidence>
<keyword evidence="2" id="KW-0813">Transport</keyword>
<reference evidence="7 8" key="1">
    <citation type="submission" date="2019-11" db="EMBL/GenBank/DDBJ databases">
        <title>Acidiferrimicrobium australis gen. nov., sp. nov., an acidophilic and obligately heterotrophic, member of the Actinobacteria that catalyses dissimilatory oxido- reduction of iron isolated from metal-rich acidic water in Chile.</title>
        <authorList>
            <person name="Gonzalez D."/>
            <person name="Huber K."/>
            <person name="Hedrich S."/>
            <person name="Rojas-Villalobos C."/>
            <person name="Quatrini R."/>
            <person name="Dinamarca M.A."/>
            <person name="Schwarz A."/>
            <person name="Canales C."/>
            <person name="Nancucheo I."/>
        </authorList>
    </citation>
    <scope>NUCLEOTIDE SEQUENCE [LARGE SCALE GENOMIC DNA]</scope>
    <source>
        <strain evidence="7 8">USS-CCA1</strain>
    </source>
</reference>
<feature type="transmembrane region" description="Helical" evidence="6">
    <location>
        <begin position="390"/>
        <end position="408"/>
    </location>
</feature>
<evidence type="ECO:0000256" key="3">
    <source>
        <dbReference type="ARBA" id="ARBA00022692"/>
    </source>
</evidence>
<dbReference type="EMBL" id="WJHE01000278">
    <property type="protein sequence ID" value="MST32353.1"/>
    <property type="molecule type" value="Genomic_DNA"/>
</dbReference>
<dbReference type="PANTHER" id="PTHR45649">
    <property type="entry name" value="AMINO-ACID PERMEASE BAT1"/>
    <property type="match status" value="1"/>
</dbReference>
<feature type="transmembrane region" description="Helical" evidence="6">
    <location>
        <begin position="153"/>
        <end position="171"/>
    </location>
</feature>
<gene>
    <name evidence="7" type="ORF">GHK86_06410</name>
</gene>
<feature type="transmembrane region" description="Helical" evidence="6">
    <location>
        <begin position="259"/>
        <end position="280"/>
    </location>
</feature>
<evidence type="ECO:0000313" key="8">
    <source>
        <dbReference type="Proteomes" id="UP000437736"/>
    </source>
</evidence>
<dbReference type="Proteomes" id="UP000437736">
    <property type="component" value="Unassembled WGS sequence"/>
</dbReference>
<organism evidence="7 8">
    <name type="scientific">Acidiferrimicrobium australe</name>
    <dbReference type="NCBI Taxonomy" id="2664430"/>
    <lineage>
        <taxon>Bacteria</taxon>
        <taxon>Bacillati</taxon>
        <taxon>Actinomycetota</taxon>
        <taxon>Acidimicrobiia</taxon>
        <taxon>Acidimicrobiales</taxon>
        <taxon>Acidimicrobiaceae</taxon>
        <taxon>Acidiferrimicrobium</taxon>
    </lineage>
</organism>
<dbReference type="Gene3D" id="1.20.1740.10">
    <property type="entry name" value="Amino acid/polyamine transporter I"/>
    <property type="match status" value="1"/>
</dbReference>
<dbReference type="PANTHER" id="PTHR45649:SF26">
    <property type="entry name" value="OS04G0435100 PROTEIN"/>
    <property type="match status" value="1"/>
</dbReference>
<feature type="transmembrane region" description="Helical" evidence="6">
    <location>
        <begin position="110"/>
        <end position="133"/>
    </location>
</feature>
<feature type="transmembrane region" description="Helical" evidence="6">
    <location>
        <begin position="454"/>
        <end position="473"/>
    </location>
</feature>
<accession>A0ABW9QS80</accession>
<comment type="subcellular location">
    <subcellularLocation>
        <location evidence="1">Membrane</location>
        <topology evidence="1">Multi-pass membrane protein</topology>
    </subcellularLocation>
</comment>
<keyword evidence="8" id="KW-1185">Reference proteome</keyword>
<dbReference type="PIRSF" id="PIRSF006060">
    <property type="entry name" value="AA_transporter"/>
    <property type="match status" value="1"/>
</dbReference>
<protein>
    <submittedName>
        <fullName evidence="7">Amino acid permease</fullName>
    </submittedName>
</protein>
<evidence type="ECO:0000256" key="5">
    <source>
        <dbReference type="ARBA" id="ARBA00023136"/>
    </source>
</evidence>
<feature type="transmembrane region" description="Helical" evidence="6">
    <location>
        <begin position="37"/>
        <end position="62"/>
    </location>
</feature>
<dbReference type="InterPro" id="IPR002293">
    <property type="entry name" value="AA/rel_permease1"/>
</dbReference>
<evidence type="ECO:0000256" key="1">
    <source>
        <dbReference type="ARBA" id="ARBA00004141"/>
    </source>
</evidence>
<comment type="caution">
    <text evidence="7">The sequence shown here is derived from an EMBL/GenBank/DDBJ whole genome shotgun (WGS) entry which is preliminary data.</text>
</comment>
<keyword evidence="3 6" id="KW-0812">Transmembrane</keyword>
<evidence type="ECO:0000256" key="4">
    <source>
        <dbReference type="ARBA" id="ARBA00022989"/>
    </source>
</evidence>